<feature type="compositionally biased region" description="Acidic residues" evidence="2">
    <location>
        <begin position="168"/>
        <end position="189"/>
    </location>
</feature>
<evidence type="ECO:0000256" key="1">
    <source>
        <dbReference type="ARBA" id="ARBA00023054"/>
    </source>
</evidence>
<dbReference type="PANTHER" id="PTHR15885">
    <property type="entry name" value="COILED-COIL DOMAIN-CONTAINING PROTEIN 174"/>
    <property type="match status" value="1"/>
</dbReference>
<dbReference type="OrthoDB" id="333551at2759"/>
<dbReference type="AlphaFoldDB" id="M3BVT6"/>
<keyword evidence="4" id="KW-1185">Reference proteome</keyword>
<dbReference type="STRING" id="692275.M3BVT6"/>
<name>M3BVT6_SPHMS</name>
<dbReference type="eggNOG" id="ENOG502QWJ9">
    <property type="taxonomic scope" value="Eukaryota"/>
</dbReference>
<dbReference type="RefSeq" id="XP_016759560.1">
    <property type="nucleotide sequence ID" value="XM_016908139.1"/>
</dbReference>
<organism evidence="3 4">
    <name type="scientific">Sphaerulina musiva (strain SO2202)</name>
    <name type="common">Poplar stem canker fungus</name>
    <name type="synonym">Septoria musiva</name>
    <dbReference type="NCBI Taxonomy" id="692275"/>
    <lineage>
        <taxon>Eukaryota</taxon>
        <taxon>Fungi</taxon>
        <taxon>Dikarya</taxon>
        <taxon>Ascomycota</taxon>
        <taxon>Pezizomycotina</taxon>
        <taxon>Dothideomycetes</taxon>
        <taxon>Dothideomycetidae</taxon>
        <taxon>Mycosphaerellales</taxon>
        <taxon>Mycosphaerellaceae</taxon>
        <taxon>Sphaerulina</taxon>
    </lineage>
</organism>
<evidence type="ECO:0000313" key="3">
    <source>
        <dbReference type="EMBL" id="EMF11439.1"/>
    </source>
</evidence>
<dbReference type="HOGENOM" id="CLU_054813_0_0_1"/>
<accession>M3BVT6</accession>
<dbReference type="OMA" id="HIEWRCK"/>
<feature type="region of interest" description="Disordered" evidence="2">
    <location>
        <begin position="159"/>
        <end position="392"/>
    </location>
</feature>
<evidence type="ECO:0000313" key="4">
    <source>
        <dbReference type="Proteomes" id="UP000016931"/>
    </source>
</evidence>
<reference evidence="3 4" key="1">
    <citation type="journal article" date="2012" name="PLoS Pathog.">
        <title>Diverse lifestyles and strategies of plant pathogenesis encoded in the genomes of eighteen Dothideomycetes fungi.</title>
        <authorList>
            <person name="Ohm R.A."/>
            <person name="Feau N."/>
            <person name="Henrissat B."/>
            <person name="Schoch C.L."/>
            <person name="Horwitz B.A."/>
            <person name="Barry K.W."/>
            <person name="Condon B.J."/>
            <person name="Copeland A.C."/>
            <person name="Dhillon B."/>
            <person name="Glaser F."/>
            <person name="Hesse C.N."/>
            <person name="Kosti I."/>
            <person name="LaButti K."/>
            <person name="Lindquist E.A."/>
            <person name="Lucas S."/>
            <person name="Salamov A.A."/>
            <person name="Bradshaw R.E."/>
            <person name="Ciuffetti L."/>
            <person name="Hamelin R.C."/>
            <person name="Kema G.H.J."/>
            <person name="Lawrence C."/>
            <person name="Scott J.A."/>
            <person name="Spatafora J.W."/>
            <person name="Turgeon B.G."/>
            <person name="de Wit P.J.G.M."/>
            <person name="Zhong S."/>
            <person name="Goodwin S.B."/>
            <person name="Grigoriev I.V."/>
        </authorList>
    </citation>
    <scope>NUCLEOTIDE SEQUENCE [LARGE SCALE GENOMIC DNA]</scope>
    <source>
        <strain evidence="3 4">SO2202</strain>
    </source>
</reference>
<dbReference type="Pfam" id="PF13300">
    <property type="entry name" value="DUF4078"/>
    <property type="match status" value="1"/>
</dbReference>
<protein>
    <submittedName>
        <fullName evidence="3">Uncharacterized protein</fullName>
    </submittedName>
</protein>
<dbReference type="Proteomes" id="UP000016931">
    <property type="component" value="Unassembled WGS sequence"/>
</dbReference>
<proteinExistence type="predicted"/>
<feature type="compositionally biased region" description="Basic and acidic residues" evidence="2">
    <location>
        <begin position="190"/>
        <end position="202"/>
    </location>
</feature>
<keyword evidence="1" id="KW-0175">Coiled coil</keyword>
<sequence length="416" mass="46783">MGLIEYLLLCLPPPNSGAIVARLISHKDKHLYNQEKRRNLSKGKAISSSSTLSFTSQLSSLISTNLNTSKPSSGRSKAKKEDIFATHNKNTAKRAKRDLEANDSTSFEQKHTTNGESLDKGIWERSKRKMEEKARLYAAMKRGDVEDADERYAVDFDAKWAAGRADEKESDSDDDGAGEDDEEEIEYVDEFGRTRKGTKIDALRATQQHQRQEEGTGVLPAAPSHVIRGDTIQHQAFDLDEPRAAQMAELAKKRDKSLTPPPDEHFDGNKEIRTKGTGFFQFSGDADERKKQMENLENERAETERKRKERDSKMAERRAQIEARRLEVQKKSAKRKADEFLDELSAQMDGPSAPRTPPSGSQKRPRSRESPSDVYAELRESGHSGSIMKAPPDMIDRIEKAIRNDEAESEAVAMGF</sequence>
<feature type="compositionally biased region" description="Basic and acidic residues" evidence="2">
    <location>
        <begin position="108"/>
        <end position="121"/>
    </location>
</feature>
<evidence type="ECO:0000256" key="2">
    <source>
        <dbReference type="SAM" id="MobiDB-lite"/>
    </source>
</evidence>
<feature type="compositionally biased region" description="Basic and acidic residues" evidence="2">
    <location>
        <begin position="262"/>
        <end position="274"/>
    </location>
</feature>
<dbReference type="GeneID" id="27905276"/>
<dbReference type="EMBL" id="KB456266">
    <property type="protein sequence ID" value="EMF11439.1"/>
    <property type="molecule type" value="Genomic_DNA"/>
</dbReference>
<dbReference type="InterPro" id="IPR025066">
    <property type="entry name" value="CCDC174-like"/>
</dbReference>
<gene>
    <name evidence="3" type="ORF">SEPMUDRAFT_164941</name>
</gene>
<feature type="region of interest" description="Disordered" evidence="2">
    <location>
        <begin position="65"/>
        <end position="121"/>
    </location>
</feature>
<dbReference type="PANTHER" id="PTHR15885:SF1">
    <property type="entry name" value="COILED-COIL DOMAIN-CONTAINING PROTEIN 174"/>
    <property type="match status" value="1"/>
</dbReference>
<feature type="compositionally biased region" description="Basic and acidic residues" evidence="2">
    <location>
        <begin position="367"/>
        <end position="382"/>
    </location>
</feature>
<dbReference type="GO" id="GO:0005634">
    <property type="term" value="C:nucleus"/>
    <property type="evidence" value="ECO:0007669"/>
    <property type="project" value="TreeGrafter"/>
</dbReference>
<feature type="compositionally biased region" description="Basic and acidic residues" evidence="2">
    <location>
        <begin position="286"/>
        <end position="339"/>
    </location>
</feature>